<dbReference type="Proteomes" id="UP001189429">
    <property type="component" value="Unassembled WGS sequence"/>
</dbReference>
<gene>
    <name evidence="2" type="ORF">PCOR1329_LOCUS46945</name>
</gene>
<protein>
    <submittedName>
        <fullName evidence="2">Uncharacterized protein</fullName>
    </submittedName>
</protein>
<keyword evidence="3" id="KW-1185">Reference proteome</keyword>
<evidence type="ECO:0000313" key="3">
    <source>
        <dbReference type="Proteomes" id="UP001189429"/>
    </source>
</evidence>
<feature type="compositionally biased region" description="Acidic residues" evidence="1">
    <location>
        <begin position="25"/>
        <end position="34"/>
    </location>
</feature>
<proteinExistence type="predicted"/>
<evidence type="ECO:0000313" key="2">
    <source>
        <dbReference type="EMBL" id="CAK0856573.1"/>
    </source>
</evidence>
<dbReference type="EMBL" id="CAUYUJ010015649">
    <property type="protein sequence ID" value="CAK0856573.1"/>
    <property type="molecule type" value="Genomic_DNA"/>
</dbReference>
<evidence type="ECO:0000256" key="1">
    <source>
        <dbReference type="SAM" id="MobiDB-lite"/>
    </source>
</evidence>
<accession>A0ABN9UBU2</accession>
<reference evidence="2" key="1">
    <citation type="submission" date="2023-10" db="EMBL/GenBank/DDBJ databases">
        <authorList>
            <person name="Chen Y."/>
            <person name="Shah S."/>
            <person name="Dougan E. K."/>
            <person name="Thang M."/>
            <person name="Chan C."/>
        </authorList>
    </citation>
    <scope>NUCLEOTIDE SEQUENCE [LARGE SCALE GENOMIC DNA]</scope>
</reference>
<name>A0ABN9UBU2_9DINO</name>
<sequence>MAWEFLPRARDGGPRGAAAVPTESSADEDSEDEPFEKSPPTPRACCPHGCCKAAFCVSAGLWAAALLQALRAAWLLAPPGPKAPPAAATGSADHSQLDSAARCPCACAPGISGRTTTTTTVDLVVVTTTTTSAAPPGEHSVAGWLRE</sequence>
<feature type="region of interest" description="Disordered" evidence="1">
    <location>
        <begin position="1"/>
        <end position="43"/>
    </location>
</feature>
<comment type="caution">
    <text evidence="2">The sequence shown here is derived from an EMBL/GenBank/DDBJ whole genome shotgun (WGS) entry which is preliminary data.</text>
</comment>
<organism evidence="2 3">
    <name type="scientific">Prorocentrum cordatum</name>
    <dbReference type="NCBI Taxonomy" id="2364126"/>
    <lineage>
        <taxon>Eukaryota</taxon>
        <taxon>Sar</taxon>
        <taxon>Alveolata</taxon>
        <taxon>Dinophyceae</taxon>
        <taxon>Prorocentrales</taxon>
        <taxon>Prorocentraceae</taxon>
        <taxon>Prorocentrum</taxon>
    </lineage>
</organism>
<feature type="non-terminal residue" evidence="2">
    <location>
        <position position="147"/>
    </location>
</feature>